<evidence type="ECO:0000313" key="4">
    <source>
        <dbReference type="Proteomes" id="UP001295740"/>
    </source>
</evidence>
<dbReference type="InterPro" id="IPR038883">
    <property type="entry name" value="AN11006-like"/>
</dbReference>
<protein>
    <submittedName>
        <fullName evidence="3">Uu.00g106250.m01.CDS01</fullName>
    </submittedName>
</protein>
<sequence length="179" mass="20383">MNDGAAPIPMEPPCPRALEAYRKTRRGNFFRLPLEIRLKIYKYVVVYVHTPTTPAHVFPRQVKAGSCKFGWGRYNVDRSAQTPSNDADVLVPAEAPLMVTELQRTCREIHVDLATYPIFYEVSTFIFFEPVHMHVFLAAITPLRRSFIRSIKVLSDPDDMPSTATTPSWSKTHTGSRMN</sequence>
<name>A0AAI8VDZ2_9PEZI</name>
<dbReference type="PANTHER" id="PTHR42085:SF2">
    <property type="entry name" value="F-BOX DOMAIN-CONTAINING PROTEIN"/>
    <property type="match status" value="1"/>
</dbReference>
<reference evidence="3" key="1">
    <citation type="submission" date="2023-10" db="EMBL/GenBank/DDBJ databases">
        <authorList>
            <person name="Hackl T."/>
        </authorList>
    </citation>
    <scope>NUCLEOTIDE SEQUENCE</scope>
</reference>
<feature type="region of interest" description="Disordered" evidence="1">
    <location>
        <begin position="157"/>
        <end position="179"/>
    </location>
</feature>
<comment type="caution">
    <text evidence="3">The sequence shown here is derived from an EMBL/GenBank/DDBJ whole genome shotgun (WGS) entry which is preliminary data.</text>
</comment>
<feature type="compositionally biased region" description="Polar residues" evidence="1">
    <location>
        <begin position="162"/>
        <end position="179"/>
    </location>
</feature>
<dbReference type="PANTHER" id="PTHR42085">
    <property type="entry name" value="F-BOX DOMAIN-CONTAINING PROTEIN"/>
    <property type="match status" value="1"/>
</dbReference>
<keyword evidence="4" id="KW-1185">Reference proteome</keyword>
<gene>
    <name evidence="3" type="ORF">KHLLAP_LOCUS3699</name>
</gene>
<accession>A0AAI8VDZ2</accession>
<dbReference type="InterPro" id="IPR056632">
    <property type="entry name" value="DUF7730"/>
</dbReference>
<dbReference type="AlphaFoldDB" id="A0AAI8VDZ2"/>
<organism evidence="3 4">
    <name type="scientific">Anthostomella pinea</name>
    <dbReference type="NCBI Taxonomy" id="933095"/>
    <lineage>
        <taxon>Eukaryota</taxon>
        <taxon>Fungi</taxon>
        <taxon>Dikarya</taxon>
        <taxon>Ascomycota</taxon>
        <taxon>Pezizomycotina</taxon>
        <taxon>Sordariomycetes</taxon>
        <taxon>Xylariomycetidae</taxon>
        <taxon>Xylariales</taxon>
        <taxon>Xylariaceae</taxon>
        <taxon>Anthostomella</taxon>
    </lineage>
</organism>
<evidence type="ECO:0000313" key="3">
    <source>
        <dbReference type="EMBL" id="CAJ2503231.1"/>
    </source>
</evidence>
<evidence type="ECO:0000256" key="1">
    <source>
        <dbReference type="SAM" id="MobiDB-lite"/>
    </source>
</evidence>
<dbReference type="Proteomes" id="UP001295740">
    <property type="component" value="Unassembled WGS sequence"/>
</dbReference>
<proteinExistence type="predicted"/>
<feature type="domain" description="DUF7730" evidence="2">
    <location>
        <begin position="27"/>
        <end position="163"/>
    </location>
</feature>
<dbReference type="Pfam" id="PF24864">
    <property type="entry name" value="DUF7730"/>
    <property type="match status" value="1"/>
</dbReference>
<dbReference type="EMBL" id="CAUWAG010000004">
    <property type="protein sequence ID" value="CAJ2503231.1"/>
    <property type="molecule type" value="Genomic_DNA"/>
</dbReference>
<evidence type="ECO:0000259" key="2">
    <source>
        <dbReference type="Pfam" id="PF24864"/>
    </source>
</evidence>